<accession>A0ABR4DA45</accession>
<reference evidence="2 3" key="1">
    <citation type="journal article" date="2024" name="Commun. Biol.">
        <title>Comparative genomic analysis of thermophilic fungi reveals convergent evolutionary adaptations and gene losses.</title>
        <authorList>
            <person name="Steindorff A.S."/>
            <person name="Aguilar-Pontes M.V."/>
            <person name="Robinson A.J."/>
            <person name="Andreopoulos B."/>
            <person name="LaButti K."/>
            <person name="Kuo A."/>
            <person name="Mondo S."/>
            <person name="Riley R."/>
            <person name="Otillar R."/>
            <person name="Haridas S."/>
            <person name="Lipzen A."/>
            <person name="Grimwood J."/>
            <person name="Schmutz J."/>
            <person name="Clum A."/>
            <person name="Reid I.D."/>
            <person name="Moisan M.C."/>
            <person name="Butler G."/>
            <person name="Nguyen T.T.M."/>
            <person name="Dewar K."/>
            <person name="Conant G."/>
            <person name="Drula E."/>
            <person name="Henrissat B."/>
            <person name="Hansel C."/>
            <person name="Singer S."/>
            <person name="Hutchinson M.I."/>
            <person name="de Vries R.P."/>
            <person name="Natvig D.O."/>
            <person name="Powell A.J."/>
            <person name="Tsang A."/>
            <person name="Grigoriev I.V."/>
        </authorList>
    </citation>
    <scope>NUCLEOTIDE SEQUENCE [LARGE SCALE GENOMIC DNA]</scope>
    <source>
        <strain evidence="2 3">ATCC 22073</strain>
    </source>
</reference>
<evidence type="ECO:0000313" key="2">
    <source>
        <dbReference type="EMBL" id="KAL2267234.1"/>
    </source>
</evidence>
<dbReference type="EMBL" id="JAZGUE010000004">
    <property type="protein sequence ID" value="KAL2267234.1"/>
    <property type="molecule type" value="Genomic_DNA"/>
</dbReference>
<dbReference type="RefSeq" id="XP_070865961.1">
    <property type="nucleotide sequence ID" value="XM_071011009.1"/>
</dbReference>
<dbReference type="Proteomes" id="UP001600064">
    <property type="component" value="Unassembled WGS sequence"/>
</dbReference>
<sequence length="92" mass="9319">MKVLTLALAVLMALTQTVLAAPVDAVDAVAAPASDDSVGSVNGAAPAAAGGTPVCKDQYRDLCLADNANAYCSNGGFRNNFPEICKGLCWCV</sequence>
<keyword evidence="3" id="KW-1185">Reference proteome</keyword>
<organism evidence="2 3">
    <name type="scientific">Remersonia thermophila</name>
    <dbReference type="NCBI Taxonomy" id="72144"/>
    <lineage>
        <taxon>Eukaryota</taxon>
        <taxon>Fungi</taxon>
        <taxon>Dikarya</taxon>
        <taxon>Ascomycota</taxon>
        <taxon>Pezizomycotina</taxon>
        <taxon>Sordariomycetes</taxon>
        <taxon>Sordariomycetidae</taxon>
        <taxon>Sordariales</taxon>
        <taxon>Sordariales incertae sedis</taxon>
        <taxon>Remersonia</taxon>
    </lineage>
</organism>
<feature type="signal peptide" evidence="1">
    <location>
        <begin position="1"/>
        <end position="20"/>
    </location>
</feature>
<dbReference type="GeneID" id="98125653"/>
<comment type="caution">
    <text evidence="2">The sequence shown here is derived from an EMBL/GenBank/DDBJ whole genome shotgun (WGS) entry which is preliminary data.</text>
</comment>
<feature type="chain" id="PRO_5046540197" evidence="1">
    <location>
        <begin position="21"/>
        <end position="92"/>
    </location>
</feature>
<protein>
    <submittedName>
        <fullName evidence="2">Uncharacterized protein</fullName>
    </submittedName>
</protein>
<evidence type="ECO:0000256" key="1">
    <source>
        <dbReference type="SAM" id="SignalP"/>
    </source>
</evidence>
<evidence type="ECO:0000313" key="3">
    <source>
        <dbReference type="Proteomes" id="UP001600064"/>
    </source>
</evidence>
<keyword evidence="1" id="KW-0732">Signal</keyword>
<proteinExistence type="predicted"/>
<name>A0ABR4DA45_9PEZI</name>
<gene>
    <name evidence="2" type="ORF">VTJ83DRAFT_4511</name>
</gene>